<feature type="transmembrane region" description="Helical" evidence="1">
    <location>
        <begin position="49"/>
        <end position="70"/>
    </location>
</feature>
<dbReference type="Proteomes" id="UP000616346">
    <property type="component" value="Unassembled WGS sequence"/>
</dbReference>
<evidence type="ECO:0000313" key="3">
    <source>
        <dbReference type="Proteomes" id="UP000616346"/>
    </source>
</evidence>
<protein>
    <submittedName>
        <fullName evidence="2">Uncharacterized protein</fullName>
    </submittedName>
</protein>
<gene>
    <name evidence="2" type="ORF">H9626_11220</name>
</gene>
<keyword evidence="1" id="KW-0812">Transmembrane</keyword>
<reference evidence="2 3" key="1">
    <citation type="submission" date="2020-08" db="EMBL/GenBank/DDBJ databases">
        <title>A Genomic Blueprint of the Chicken Gut Microbiome.</title>
        <authorList>
            <person name="Gilroy R."/>
            <person name="Ravi A."/>
            <person name="Getino M."/>
            <person name="Pursley I."/>
            <person name="Horton D.L."/>
            <person name="Alikhan N.-F."/>
            <person name="Baker D."/>
            <person name="Gharbi K."/>
            <person name="Hall N."/>
            <person name="Watson M."/>
            <person name="Adriaenssens E.M."/>
            <person name="Foster-Nyarko E."/>
            <person name="Jarju S."/>
            <person name="Secka A."/>
            <person name="Antonio M."/>
            <person name="Oren A."/>
            <person name="Chaudhuri R."/>
            <person name="La Ragione R.M."/>
            <person name="Hildebrand F."/>
            <person name="Pallen M.J."/>
        </authorList>
    </citation>
    <scope>NUCLEOTIDE SEQUENCE [LARGE SCALE GENOMIC DNA]</scope>
    <source>
        <strain evidence="2 3">Sa1YUN3</strain>
    </source>
</reference>
<keyword evidence="3" id="KW-1185">Reference proteome</keyword>
<evidence type="ECO:0000256" key="1">
    <source>
        <dbReference type="SAM" id="Phobius"/>
    </source>
</evidence>
<keyword evidence="1" id="KW-1133">Transmembrane helix</keyword>
<feature type="transmembrane region" description="Helical" evidence="1">
    <location>
        <begin position="82"/>
        <end position="101"/>
    </location>
</feature>
<keyword evidence="1" id="KW-0472">Membrane</keyword>
<feature type="transmembrane region" description="Helical" evidence="1">
    <location>
        <begin position="128"/>
        <end position="152"/>
    </location>
</feature>
<sequence length="155" mass="16935">MAKLSYKLSYYVFYVCIAAILVVLGLFYCVGYNVTNAAGLTEPTNTPALMYLMYGMFALCVAVTVIAALIQFGSALKDNPKAALKSFMGLILLAVLLIITYNMGSDETMMLGGGVTYDNKFLLKLTDMFLYSTYVLLIVAAIGTLLNLLGIFKQR</sequence>
<organism evidence="2 3">
    <name type="scientific">Phocaeicola faecium</name>
    <dbReference type="NCBI Taxonomy" id="2762213"/>
    <lineage>
        <taxon>Bacteria</taxon>
        <taxon>Pseudomonadati</taxon>
        <taxon>Bacteroidota</taxon>
        <taxon>Bacteroidia</taxon>
        <taxon>Bacteroidales</taxon>
        <taxon>Bacteroidaceae</taxon>
        <taxon>Phocaeicola</taxon>
    </lineage>
</organism>
<feature type="transmembrane region" description="Helical" evidence="1">
    <location>
        <begin position="12"/>
        <end position="34"/>
    </location>
</feature>
<comment type="caution">
    <text evidence="2">The sequence shown here is derived from an EMBL/GenBank/DDBJ whole genome shotgun (WGS) entry which is preliminary data.</text>
</comment>
<name>A0ABR8VDD0_9BACT</name>
<evidence type="ECO:0000313" key="2">
    <source>
        <dbReference type="EMBL" id="MBD8002776.1"/>
    </source>
</evidence>
<dbReference type="EMBL" id="JACSPQ010000014">
    <property type="protein sequence ID" value="MBD8002776.1"/>
    <property type="molecule type" value="Genomic_DNA"/>
</dbReference>
<dbReference type="RefSeq" id="WP_178257634.1">
    <property type="nucleotide sequence ID" value="NZ_JACSPQ010000014.1"/>
</dbReference>
<accession>A0ABR8VDD0</accession>
<proteinExistence type="predicted"/>